<gene>
    <name evidence="5" type="ORF">EJC49_16435</name>
</gene>
<dbReference type="Pfam" id="PF02371">
    <property type="entry name" value="Transposase_20"/>
    <property type="match status" value="1"/>
</dbReference>
<evidence type="ECO:0000259" key="3">
    <source>
        <dbReference type="Pfam" id="PF01548"/>
    </source>
</evidence>
<feature type="domain" description="Transposase IS110-like N-terminal" evidence="3">
    <location>
        <begin position="12"/>
        <end position="151"/>
    </location>
</feature>
<feature type="region of interest" description="Disordered" evidence="2">
    <location>
        <begin position="225"/>
        <end position="251"/>
    </location>
</feature>
<dbReference type="GO" id="GO:0006313">
    <property type="term" value="P:DNA transposition"/>
    <property type="evidence" value="ECO:0007669"/>
    <property type="project" value="InterPro"/>
</dbReference>
<evidence type="ECO:0000313" key="5">
    <source>
        <dbReference type="EMBL" id="RST85312.1"/>
    </source>
</evidence>
<accession>A0A429YV62</accession>
<keyword evidence="6" id="KW-1185">Reference proteome</keyword>
<evidence type="ECO:0000313" key="6">
    <source>
        <dbReference type="Proteomes" id="UP000278398"/>
    </source>
</evidence>
<proteinExistence type="predicted"/>
<dbReference type="OrthoDB" id="8261795at2"/>
<dbReference type="RefSeq" id="WP_126701023.1">
    <property type="nucleotide sequence ID" value="NZ_RWKW01000057.1"/>
</dbReference>
<feature type="coiled-coil region" evidence="1">
    <location>
        <begin position="158"/>
        <end position="192"/>
    </location>
</feature>
<sequence>MAFLHHPPACCLGIDVAKDSLTASNGRQAAATIDNSRSAIRAMLKKARPDLVVCEPTGGYELLLLEECLKAGIACHRADTLKLKSFIRSFGTLGKSDAIDAAQMAAYARERWAKLSLWQAQDADERQLQVLVRRRADLVAFRVAERNRSRAPGAKALAASFKAILAAIEQQIDKLEAAIAALVARSQSLRQRIAVCTAMNGIGLTCAATLIAQMPELGSLQRRQAAALAGTAPHPNESGTATGRRRQRGGRPQIRTALFMPALRAAAGRGEFASFYKRLVDNGKRPIVAIAAVMRKIIVTLNARLRDAQSAQS</sequence>
<evidence type="ECO:0000256" key="1">
    <source>
        <dbReference type="SAM" id="Coils"/>
    </source>
</evidence>
<dbReference type="InterPro" id="IPR003346">
    <property type="entry name" value="Transposase_20"/>
</dbReference>
<dbReference type="PANTHER" id="PTHR33055:SF13">
    <property type="entry name" value="TRANSPOSASE"/>
    <property type="match status" value="1"/>
</dbReference>
<dbReference type="GO" id="GO:0004803">
    <property type="term" value="F:transposase activity"/>
    <property type="evidence" value="ECO:0007669"/>
    <property type="project" value="InterPro"/>
</dbReference>
<dbReference type="InterPro" id="IPR047650">
    <property type="entry name" value="Transpos_IS110"/>
</dbReference>
<reference evidence="5 6" key="1">
    <citation type="submission" date="2018-12" db="EMBL/GenBank/DDBJ databases">
        <title>Mesorhizobium carbonis sp. nov., isolated from coal mine water.</title>
        <authorList>
            <person name="Xin W."/>
            <person name="Xu Z."/>
            <person name="Xiang F."/>
            <person name="Zhang J."/>
            <person name="Xi L."/>
            <person name="Liu J."/>
        </authorList>
    </citation>
    <scope>NUCLEOTIDE SEQUENCE [LARGE SCALE GENOMIC DNA]</scope>
    <source>
        <strain evidence="5 6">B2.3</strain>
    </source>
</reference>
<dbReference type="PANTHER" id="PTHR33055">
    <property type="entry name" value="TRANSPOSASE FOR INSERTION SEQUENCE ELEMENT IS1111A"/>
    <property type="match status" value="1"/>
</dbReference>
<organism evidence="5 6">
    <name type="scientific">Aquibium carbonis</name>
    <dbReference type="NCBI Taxonomy" id="2495581"/>
    <lineage>
        <taxon>Bacteria</taxon>
        <taxon>Pseudomonadati</taxon>
        <taxon>Pseudomonadota</taxon>
        <taxon>Alphaproteobacteria</taxon>
        <taxon>Hyphomicrobiales</taxon>
        <taxon>Phyllobacteriaceae</taxon>
        <taxon>Aquibium</taxon>
    </lineage>
</organism>
<dbReference type="InterPro" id="IPR002525">
    <property type="entry name" value="Transp_IS110-like_N"/>
</dbReference>
<dbReference type="NCBIfam" id="NF033542">
    <property type="entry name" value="transpos_IS110"/>
    <property type="match status" value="1"/>
</dbReference>
<comment type="caution">
    <text evidence="5">The sequence shown here is derived from an EMBL/GenBank/DDBJ whole genome shotgun (WGS) entry which is preliminary data.</text>
</comment>
<dbReference type="EMBL" id="RWKW01000057">
    <property type="protein sequence ID" value="RST85312.1"/>
    <property type="molecule type" value="Genomic_DNA"/>
</dbReference>
<dbReference type="AlphaFoldDB" id="A0A429YV62"/>
<protein>
    <submittedName>
        <fullName evidence="5">IS110 family transposase</fullName>
    </submittedName>
</protein>
<evidence type="ECO:0000256" key="2">
    <source>
        <dbReference type="SAM" id="MobiDB-lite"/>
    </source>
</evidence>
<dbReference type="Proteomes" id="UP000278398">
    <property type="component" value="Unassembled WGS sequence"/>
</dbReference>
<evidence type="ECO:0000259" key="4">
    <source>
        <dbReference type="Pfam" id="PF02371"/>
    </source>
</evidence>
<dbReference type="Pfam" id="PF01548">
    <property type="entry name" value="DEDD_Tnp_IS110"/>
    <property type="match status" value="1"/>
</dbReference>
<dbReference type="GO" id="GO:0003677">
    <property type="term" value="F:DNA binding"/>
    <property type="evidence" value="ECO:0007669"/>
    <property type="project" value="InterPro"/>
</dbReference>
<name>A0A429YV62_9HYPH</name>
<feature type="domain" description="Transposase IS116/IS110/IS902 C-terminal" evidence="4">
    <location>
        <begin position="198"/>
        <end position="276"/>
    </location>
</feature>
<keyword evidence="1" id="KW-0175">Coiled coil</keyword>